<evidence type="ECO:0000313" key="1">
    <source>
        <dbReference type="EMBL" id="TFE04026.1"/>
    </source>
</evidence>
<dbReference type="AlphaFoldDB" id="A0A4Y8LM55"/>
<proteinExistence type="predicted"/>
<evidence type="ECO:0000313" key="2">
    <source>
        <dbReference type="Proteomes" id="UP000297776"/>
    </source>
</evidence>
<dbReference type="OrthoDB" id="2450539at2"/>
<sequence>MSFFRKNNGSTEKRCDQEAIDLEKKRLTPIIEKEIHHLLELTDRHDIMDKVIEKIRRMKYVHIDETDYKYELLKSTVFYIEMIRLLQRTLADRLRTFSQSASLADLKKQTNQEIETAIEKHYEDFHTKYLTSPEGLTGLERTYQENLLLYESLKKINQHIDPTHFQTIDQLPKRWIVRRMNDECRKWVDEVMYL</sequence>
<dbReference type="Proteomes" id="UP000297776">
    <property type="component" value="Unassembled WGS sequence"/>
</dbReference>
<reference evidence="1 2" key="1">
    <citation type="submission" date="2019-03" db="EMBL/GenBank/DDBJ databases">
        <authorList>
            <person name="Yang Y."/>
        </authorList>
    </citation>
    <scope>NUCLEOTIDE SEQUENCE [LARGE SCALE GENOMIC DNA]</scope>
    <source>
        <strain evidence="1 2">ASL-1</strain>
    </source>
</reference>
<protein>
    <submittedName>
        <fullName evidence="1">Uncharacterized protein</fullName>
    </submittedName>
</protein>
<dbReference type="EMBL" id="SORX01000001">
    <property type="protein sequence ID" value="TFE04026.1"/>
    <property type="molecule type" value="Genomic_DNA"/>
</dbReference>
<dbReference type="RefSeq" id="WP_134378905.1">
    <property type="nucleotide sequence ID" value="NZ_SORX01000001.1"/>
</dbReference>
<accession>A0A4Y8LM55</accession>
<comment type="caution">
    <text evidence="1">The sequence shown here is derived from an EMBL/GenBank/DDBJ whole genome shotgun (WGS) entry which is preliminary data.</text>
</comment>
<keyword evidence="2" id="KW-1185">Reference proteome</keyword>
<organism evidence="1 2">
    <name type="scientific">Jeotgalibacillus salarius</name>
    <dbReference type="NCBI Taxonomy" id="546023"/>
    <lineage>
        <taxon>Bacteria</taxon>
        <taxon>Bacillati</taxon>
        <taxon>Bacillota</taxon>
        <taxon>Bacilli</taxon>
        <taxon>Bacillales</taxon>
        <taxon>Caryophanaceae</taxon>
        <taxon>Jeotgalibacillus</taxon>
    </lineage>
</organism>
<name>A0A4Y8LM55_9BACL</name>
<gene>
    <name evidence="1" type="ORF">E2626_01470</name>
</gene>